<proteinExistence type="inferred from homology"/>
<dbReference type="Pfam" id="PF02615">
    <property type="entry name" value="Ldh_2"/>
    <property type="match status" value="1"/>
</dbReference>
<evidence type="ECO:0000256" key="2">
    <source>
        <dbReference type="ARBA" id="ARBA00023002"/>
    </source>
</evidence>
<reference evidence="3 4" key="1">
    <citation type="submission" date="2020-08" db="EMBL/GenBank/DDBJ databases">
        <title>Genomic Encyclopedia of Type Strains, Phase IV (KMG-V): Genome sequencing to study the core and pangenomes of soil and plant-associated prokaryotes.</title>
        <authorList>
            <person name="Whitman W."/>
        </authorList>
    </citation>
    <scope>NUCLEOTIDE SEQUENCE [LARGE SCALE GENOMIC DNA]</scope>
    <source>
        <strain evidence="3 4">SEMIA 402</strain>
    </source>
</reference>
<dbReference type="Gene3D" id="3.30.60.50">
    <property type="entry name" value="Hypothetical oxidoreductase yiak, domain 3"/>
    <property type="match status" value="1"/>
</dbReference>
<keyword evidence="2" id="KW-0560">Oxidoreductase</keyword>
<dbReference type="AlphaFoldDB" id="A0A7W6RJN5"/>
<dbReference type="InterPro" id="IPR036111">
    <property type="entry name" value="Mal/L-sulfo/L-lacto_DH-like_sf"/>
</dbReference>
<dbReference type="RefSeq" id="WP_183923835.1">
    <property type="nucleotide sequence ID" value="NZ_JACIGM010000002.1"/>
</dbReference>
<sequence length="345" mass="36508">MRISEAAALVLATRLLEEHGAPRDHAILQARVLVTAEMKGHPSHGLHRLPRLVERIKRGVIDPEMKGTQRWRADAVMEVEGSSGFGPVVAMAAIERLAPHIPDLGIGLVAVRNANHLGMLAHYVEAIAAMGFVGIALSSSESLVHPFGGTRAMLGTNPVAIAVPTAEEPLVLDLATSLVPMGRIHHHAVVGRPLPEGWARDAEGHPTTDPVRAQAGAIAPFGDAKGYGLGIAMELLVAALAGSALAPDVRGTLDSQSPCNKGDVFILIEPSLAPGLPARLSAYLDAVRASPPAEADEPVLVPGDRARRRRAAASRDGFDIDPRLWEDLNAISRSRKIPAFEGQRS</sequence>
<organism evidence="3 4">
    <name type="scientific">Rhizobium mongolense</name>
    <dbReference type="NCBI Taxonomy" id="57676"/>
    <lineage>
        <taxon>Bacteria</taxon>
        <taxon>Pseudomonadati</taxon>
        <taxon>Pseudomonadota</taxon>
        <taxon>Alphaproteobacteria</taxon>
        <taxon>Hyphomicrobiales</taxon>
        <taxon>Rhizobiaceae</taxon>
        <taxon>Rhizobium/Agrobacterium group</taxon>
        <taxon>Rhizobium</taxon>
    </lineage>
</organism>
<evidence type="ECO:0000313" key="4">
    <source>
        <dbReference type="Proteomes" id="UP000533641"/>
    </source>
</evidence>
<name>A0A7W6RJN5_9HYPH</name>
<dbReference type="EMBL" id="JACIGM010000002">
    <property type="protein sequence ID" value="MBB4273512.1"/>
    <property type="molecule type" value="Genomic_DNA"/>
</dbReference>
<gene>
    <name evidence="3" type="ORF">GGE12_001266</name>
</gene>
<comment type="similarity">
    <text evidence="1">Belongs to the LDH2/MDH2 oxidoreductase family.</text>
</comment>
<dbReference type="PANTHER" id="PTHR11091:SF0">
    <property type="entry name" value="MALATE DEHYDROGENASE"/>
    <property type="match status" value="1"/>
</dbReference>
<dbReference type="Gene3D" id="3.30.1370.60">
    <property type="entry name" value="Hypothetical oxidoreductase yiak, domain 2"/>
    <property type="match status" value="1"/>
</dbReference>
<accession>A0A7W6RJN5</accession>
<dbReference type="Gene3D" id="1.10.1530.10">
    <property type="match status" value="1"/>
</dbReference>
<comment type="caution">
    <text evidence="3">The sequence shown here is derived from an EMBL/GenBank/DDBJ whole genome shotgun (WGS) entry which is preliminary data.</text>
</comment>
<dbReference type="PANTHER" id="PTHR11091">
    <property type="entry name" value="OXIDOREDUCTASE-RELATED"/>
    <property type="match status" value="1"/>
</dbReference>
<dbReference type="SUPFAM" id="SSF89733">
    <property type="entry name" value="L-sulfolactate dehydrogenase-like"/>
    <property type="match status" value="1"/>
</dbReference>
<evidence type="ECO:0000256" key="1">
    <source>
        <dbReference type="ARBA" id="ARBA00006056"/>
    </source>
</evidence>
<dbReference type="InterPro" id="IPR043143">
    <property type="entry name" value="Mal/L-sulf/L-lact_DH-like_NADP"/>
</dbReference>
<protein>
    <submittedName>
        <fullName evidence="3">LDH2 family malate/lactate/ureidoglycolate dehydrogenase</fullName>
    </submittedName>
</protein>
<dbReference type="Proteomes" id="UP000533641">
    <property type="component" value="Unassembled WGS sequence"/>
</dbReference>
<dbReference type="GO" id="GO:0016491">
    <property type="term" value="F:oxidoreductase activity"/>
    <property type="evidence" value="ECO:0007669"/>
    <property type="project" value="UniProtKB-KW"/>
</dbReference>
<dbReference type="InterPro" id="IPR043144">
    <property type="entry name" value="Mal/L-sulf/L-lact_DH-like_ah"/>
</dbReference>
<dbReference type="InterPro" id="IPR003767">
    <property type="entry name" value="Malate/L-lactate_DH-like"/>
</dbReference>
<evidence type="ECO:0000313" key="3">
    <source>
        <dbReference type="EMBL" id="MBB4273512.1"/>
    </source>
</evidence>